<keyword evidence="6" id="KW-1185">Reference proteome</keyword>
<dbReference type="Proteomes" id="UP001652625">
    <property type="component" value="Chromosome 12"/>
</dbReference>
<dbReference type="GeneID" id="100206587"/>
<dbReference type="RefSeq" id="XP_065670838.1">
    <property type="nucleotide sequence ID" value="XM_065814766.1"/>
</dbReference>
<protein>
    <submittedName>
        <fullName evidence="7">Protein arginine N-methyltransferase 9 isoform X4</fullName>
    </submittedName>
</protein>
<dbReference type="InterPro" id="IPR029063">
    <property type="entry name" value="SAM-dependent_MTases_sf"/>
</dbReference>
<evidence type="ECO:0000256" key="3">
    <source>
        <dbReference type="ARBA" id="ARBA00022691"/>
    </source>
</evidence>
<keyword evidence="2 4" id="KW-0808">Transferase</keyword>
<dbReference type="SUPFAM" id="SSF53335">
    <property type="entry name" value="S-adenosyl-L-methionine-dependent methyltransferases"/>
    <property type="match status" value="2"/>
</dbReference>
<dbReference type="InterPro" id="IPR055135">
    <property type="entry name" value="PRMT_dom"/>
</dbReference>
<proteinExistence type="predicted"/>
<evidence type="ECO:0000256" key="1">
    <source>
        <dbReference type="ARBA" id="ARBA00022603"/>
    </source>
</evidence>
<dbReference type="PANTHER" id="PTHR11006">
    <property type="entry name" value="PROTEIN ARGININE N-METHYLTRANSFERASE"/>
    <property type="match status" value="1"/>
</dbReference>
<dbReference type="CDD" id="cd02440">
    <property type="entry name" value="AdoMet_MTases"/>
    <property type="match status" value="1"/>
</dbReference>
<feature type="domain" description="Protein arginine N-methyltransferase" evidence="5">
    <location>
        <begin position="492"/>
        <end position="609"/>
    </location>
</feature>
<dbReference type="Gene3D" id="3.40.50.150">
    <property type="entry name" value="Vaccinia Virus protein VP39"/>
    <property type="match status" value="1"/>
</dbReference>
<organism evidence="6 7">
    <name type="scientific">Hydra vulgaris</name>
    <name type="common">Hydra</name>
    <name type="synonym">Hydra attenuata</name>
    <dbReference type="NCBI Taxonomy" id="6087"/>
    <lineage>
        <taxon>Eukaryota</taxon>
        <taxon>Metazoa</taxon>
        <taxon>Cnidaria</taxon>
        <taxon>Hydrozoa</taxon>
        <taxon>Hydroidolina</taxon>
        <taxon>Anthoathecata</taxon>
        <taxon>Aplanulata</taxon>
        <taxon>Hydridae</taxon>
        <taxon>Hydra</taxon>
    </lineage>
</organism>
<dbReference type="Pfam" id="PF22528">
    <property type="entry name" value="PRMT_C"/>
    <property type="match status" value="1"/>
</dbReference>
<evidence type="ECO:0000313" key="6">
    <source>
        <dbReference type="Proteomes" id="UP001652625"/>
    </source>
</evidence>
<evidence type="ECO:0000256" key="4">
    <source>
        <dbReference type="PROSITE-ProRule" id="PRU01015"/>
    </source>
</evidence>
<evidence type="ECO:0000313" key="7">
    <source>
        <dbReference type="RefSeq" id="XP_065670838.1"/>
    </source>
</evidence>
<keyword evidence="3 4" id="KW-0949">S-adenosyl-L-methionine</keyword>
<dbReference type="Gene3D" id="2.70.160.11">
    <property type="entry name" value="Hnrnp arginine n-methyltransferase1"/>
    <property type="match status" value="2"/>
</dbReference>
<dbReference type="PROSITE" id="PS51678">
    <property type="entry name" value="SAM_MT_PRMT"/>
    <property type="match status" value="1"/>
</dbReference>
<gene>
    <name evidence="7" type="primary">LOC100206587</name>
</gene>
<evidence type="ECO:0000256" key="2">
    <source>
        <dbReference type="ARBA" id="ARBA00022679"/>
    </source>
</evidence>
<keyword evidence="1 4" id="KW-0489">Methyltransferase</keyword>
<dbReference type="PANTHER" id="PTHR11006:SF60">
    <property type="entry name" value="PROTEIN ARGININE N-METHYLTRANSFERASE 9"/>
    <property type="match status" value="1"/>
</dbReference>
<sequence>MDPTNICHLNGSEVLEIARSFVLSKEYGKSCSCYMFLFCRVDTSCLSYKQEFLFTFKKWVKKLILMGKLLEFTQFMETVFETCQLIKIDIAICAAQVLYKNSHIYHAVNILNICKNENDLRVTDFIERLNNILVEKWHFRMLNDKKRNSAYALTLQHAFDRGHRSVLDIGSGTGLLSILSRRAGFEKIVSCEKSDVLCHIQNDVLEANKEKKYINLLQKMSTNIKFGTDIKDRASLIVTEIFDCALLGEGAIATLKHAWTELLDCEKLGEVIPHSATVYGICIECEEIRKHAKYSYKNILLCGNQDTCDEAYQPYTSENMRTIKGGYKELSDEFLILNINFNSIEELNNLESNLLLNVDVLENGIFDAVMVYFTLNLDETISISTKPDQESCWEQAVYTNHNSPPVKLGLHEVIGLKKFDLVVSEPIDCNGLIKDNFIEDMVNIKLVCSNETEFIPSKLDCIGLCISSGKLVKKNQVADDEATLGLKIAEHMNKFKVSTHPDIEGVTLEYQLLSTSFLCFQLDLSAGINNKKELDLFMSSENHIEIKIENDGSLTGVLFWFNMSFGDQLKLSSAPSIKTHFHQTCFILPSNPCVSSKDTISLLVSRYKNFIDVRYVSKV</sequence>
<name>A0ABM4D942_HYDVU</name>
<reference evidence="7" key="1">
    <citation type="submission" date="2025-08" db="UniProtKB">
        <authorList>
            <consortium name="RefSeq"/>
        </authorList>
    </citation>
    <scope>IDENTIFICATION</scope>
</reference>
<accession>A0ABM4D942</accession>
<dbReference type="InterPro" id="IPR025799">
    <property type="entry name" value="Arg_MeTrfase"/>
</dbReference>
<evidence type="ECO:0000259" key="5">
    <source>
        <dbReference type="Pfam" id="PF22528"/>
    </source>
</evidence>